<comment type="subcellular location">
    <subcellularLocation>
        <location evidence="1">Membrane</location>
    </subcellularLocation>
</comment>
<feature type="transmembrane region" description="Helical" evidence="8">
    <location>
        <begin position="422"/>
        <end position="442"/>
    </location>
</feature>
<evidence type="ECO:0000256" key="4">
    <source>
        <dbReference type="ARBA" id="ARBA00022982"/>
    </source>
</evidence>
<reference evidence="11" key="1">
    <citation type="journal article" date="2020" name="Stud. Mycol.">
        <title>101 Dothideomycetes genomes: a test case for predicting lifestyles and emergence of pathogens.</title>
        <authorList>
            <person name="Haridas S."/>
            <person name="Albert R."/>
            <person name="Binder M."/>
            <person name="Bloem J."/>
            <person name="Labutti K."/>
            <person name="Salamov A."/>
            <person name="Andreopoulos B."/>
            <person name="Baker S."/>
            <person name="Barry K."/>
            <person name="Bills G."/>
            <person name="Bluhm B."/>
            <person name="Cannon C."/>
            <person name="Castanera R."/>
            <person name="Culley D."/>
            <person name="Daum C."/>
            <person name="Ezra D."/>
            <person name="Gonzalez J."/>
            <person name="Henrissat B."/>
            <person name="Kuo A."/>
            <person name="Liang C."/>
            <person name="Lipzen A."/>
            <person name="Lutzoni F."/>
            <person name="Magnuson J."/>
            <person name="Mondo S."/>
            <person name="Nolan M."/>
            <person name="Ohm R."/>
            <person name="Pangilinan J."/>
            <person name="Park H.-J."/>
            <person name="Ramirez L."/>
            <person name="Alfaro M."/>
            <person name="Sun H."/>
            <person name="Tritt A."/>
            <person name="Yoshinaga Y."/>
            <person name="Zwiers L.-H."/>
            <person name="Turgeon B."/>
            <person name="Goodwin S."/>
            <person name="Spatafora J."/>
            <person name="Crous P."/>
            <person name="Grigoriev I."/>
        </authorList>
    </citation>
    <scope>NUCLEOTIDE SEQUENCE</scope>
    <source>
        <strain evidence="11">CBS 130266</strain>
    </source>
</reference>
<feature type="compositionally biased region" description="Polar residues" evidence="7">
    <location>
        <begin position="150"/>
        <end position="164"/>
    </location>
</feature>
<keyword evidence="9" id="KW-0732">Signal</keyword>
<protein>
    <submittedName>
        <fullName evidence="11">CBD9-like protein</fullName>
    </submittedName>
</protein>
<dbReference type="PROSITE" id="PS50939">
    <property type="entry name" value="CYTOCHROME_B561"/>
    <property type="match status" value="1"/>
</dbReference>
<dbReference type="Pfam" id="PF16010">
    <property type="entry name" value="CDH-cyt"/>
    <property type="match status" value="1"/>
</dbReference>
<feature type="transmembrane region" description="Helical" evidence="8">
    <location>
        <begin position="354"/>
        <end position="375"/>
    </location>
</feature>
<feature type="compositionally biased region" description="Low complexity" evidence="7">
    <location>
        <begin position="187"/>
        <end position="196"/>
    </location>
</feature>
<evidence type="ECO:0000256" key="7">
    <source>
        <dbReference type="SAM" id="MobiDB-lite"/>
    </source>
</evidence>
<name>A0A9P4NN10_9PEZI</name>
<dbReference type="Proteomes" id="UP000800235">
    <property type="component" value="Unassembled WGS sequence"/>
</dbReference>
<dbReference type="PANTHER" id="PTHR47797">
    <property type="entry name" value="DEHYDROGENASE, PUTATIVE (AFU_ORTHOLOGUE AFUA_8G05805)-RELATED"/>
    <property type="match status" value="1"/>
</dbReference>
<feature type="region of interest" description="Disordered" evidence="7">
    <location>
        <begin position="459"/>
        <end position="498"/>
    </location>
</feature>
<feature type="region of interest" description="Disordered" evidence="7">
    <location>
        <begin position="150"/>
        <end position="268"/>
    </location>
</feature>
<keyword evidence="4" id="KW-0249">Electron transport</keyword>
<dbReference type="SMART" id="SM00665">
    <property type="entry name" value="B561"/>
    <property type="match status" value="1"/>
</dbReference>
<dbReference type="OrthoDB" id="19261at2759"/>
<feature type="transmembrane region" description="Helical" evidence="8">
    <location>
        <begin position="291"/>
        <end position="312"/>
    </location>
</feature>
<dbReference type="GO" id="GO:0016020">
    <property type="term" value="C:membrane"/>
    <property type="evidence" value="ECO:0007669"/>
    <property type="project" value="UniProtKB-SubCell"/>
</dbReference>
<evidence type="ECO:0000256" key="6">
    <source>
        <dbReference type="ARBA" id="ARBA00023136"/>
    </source>
</evidence>
<feature type="chain" id="PRO_5040382083" evidence="9">
    <location>
        <begin position="19"/>
        <end position="498"/>
    </location>
</feature>
<dbReference type="InterPro" id="IPR015920">
    <property type="entry name" value="Cellobiose_DH-like_cyt"/>
</dbReference>
<dbReference type="AlphaFoldDB" id="A0A9P4NN10"/>
<gene>
    <name evidence="11" type="ORF">EJ08DRAFT_699006</name>
</gene>
<keyword evidence="2" id="KW-0813">Transport</keyword>
<keyword evidence="3 8" id="KW-0812">Transmembrane</keyword>
<keyword evidence="5 8" id="KW-1133">Transmembrane helix</keyword>
<feature type="transmembrane region" description="Helical" evidence="8">
    <location>
        <begin position="319"/>
        <end position="342"/>
    </location>
</feature>
<dbReference type="SMART" id="SM00664">
    <property type="entry name" value="DoH"/>
    <property type="match status" value="1"/>
</dbReference>
<proteinExistence type="predicted"/>
<dbReference type="SUPFAM" id="SSF49344">
    <property type="entry name" value="CBD9-like"/>
    <property type="match status" value="1"/>
</dbReference>
<dbReference type="Gene3D" id="1.20.120.1770">
    <property type="match status" value="1"/>
</dbReference>
<feature type="compositionally biased region" description="Polar residues" evidence="7">
    <location>
        <begin position="173"/>
        <end position="186"/>
    </location>
</feature>
<comment type="caution">
    <text evidence="11">The sequence shown here is derived from an EMBL/GenBank/DDBJ whole genome shotgun (WGS) entry which is preliminary data.</text>
</comment>
<organism evidence="11 12">
    <name type="scientific">Tothia fuscella</name>
    <dbReference type="NCBI Taxonomy" id="1048955"/>
    <lineage>
        <taxon>Eukaryota</taxon>
        <taxon>Fungi</taxon>
        <taxon>Dikarya</taxon>
        <taxon>Ascomycota</taxon>
        <taxon>Pezizomycotina</taxon>
        <taxon>Dothideomycetes</taxon>
        <taxon>Pleosporomycetidae</taxon>
        <taxon>Venturiales</taxon>
        <taxon>Cylindrosympodiaceae</taxon>
        <taxon>Tothia</taxon>
    </lineage>
</organism>
<evidence type="ECO:0000256" key="9">
    <source>
        <dbReference type="SAM" id="SignalP"/>
    </source>
</evidence>
<dbReference type="InterPro" id="IPR005018">
    <property type="entry name" value="DOMON_domain"/>
</dbReference>
<keyword evidence="12" id="KW-1185">Reference proteome</keyword>
<feature type="compositionally biased region" description="Low complexity" evidence="7">
    <location>
        <begin position="480"/>
        <end position="491"/>
    </location>
</feature>
<evidence type="ECO:0000313" key="11">
    <source>
        <dbReference type="EMBL" id="KAF2428785.1"/>
    </source>
</evidence>
<dbReference type="Gene3D" id="2.60.40.1210">
    <property type="entry name" value="Cellobiose dehydrogenase, cytochrome domain"/>
    <property type="match status" value="1"/>
</dbReference>
<feature type="compositionally biased region" description="Polar residues" evidence="7">
    <location>
        <begin position="197"/>
        <end position="221"/>
    </location>
</feature>
<evidence type="ECO:0000259" key="10">
    <source>
        <dbReference type="PROSITE" id="PS50939"/>
    </source>
</evidence>
<evidence type="ECO:0000313" key="12">
    <source>
        <dbReference type="Proteomes" id="UP000800235"/>
    </source>
</evidence>
<dbReference type="CDD" id="cd09630">
    <property type="entry name" value="CDH_like_cytochrome"/>
    <property type="match status" value="1"/>
</dbReference>
<feature type="domain" description="Cytochrome b561" evidence="10">
    <location>
        <begin position="254"/>
        <end position="445"/>
    </location>
</feature>
<keyword evidence="6 8" id="KW-0472">Membrane</keyword>
<dbReference type="PANTHER" id="PTHR47797:SF1">
    <property type="entry name" value="CYTOCHROME B561 DOMAIN-CONTAINING PROTEIN-RELATED"/>
    <property type="match status" value="1"/>
</dbReference>
<evidence type="ECO:0000256" key="2">
    <source>
        <dbReference type="ARBA" id="ARBA00022448"/>
    </source>
</evidence>
<dbReference type="CDD" id="cd08760">
    <property type="entry name" value="Cyt_b561_FRRS1_like"/>
    <property type="match status" value="1"/>
</dbReference>
<evidence type="ECO:0000256" key="5">
    <source>
        <dbReference type="ARBA" id="ARBA00022989"/>
    </source>
</evidence>
<dbReference type="EMBL" id="MU007053">
    <property type="protein sequence ID" value="KAF2428785.1"/>
    <property type="molecule type" value="Genomic_DNA"/>
</dbReference>
<dbReference type="InterPro" id="IPR006593">
    <property type="entry name" value="Cyt_b561/ferric_Rdtase_TM"/>
</dbReference>
<accession>A0A9P4NN10</accession>
<feature type="signal peptide" evidence="9">
    <location>
        <begin position="1"/>
        <end position="18"/>
    </location>
</feature>
<evidence type="ECO:0000256" key="8">
    <source>
        <dbReference type="SAM" id="Phobius"/>
    </source>
</evidence>
<sequence length="498" mass="51915">MRTSLISTLLGLGSIAYGQSVSTNQGGIKYAVSVPEQTVNSNKGDMYIQISGPSSNSWMAIGQGSTMSGANMFVIYASGSGTNVTLSPRSGSGHSTPQFNSGSQATLMEGSGISNGVMTANIKCSDCASNGKTKLTGTAQWIYAAKSGSPLNSDDQSASIQQHGSAYGPMSLNMDTAKNAANTNPFTSAGSTTGSTNNCDESQNSGASSTGSDNEGASPTSNGGGFFGGSRPTARPTSFPTGFPGFNNGGGNNNRKRADAACTPTNGGNSGSSTGGLYDINKRNAMLKAHGIMAGLAFAVLFPFGAISIRLLSFPGLVWFHAAFQAFAYLTYIIGFGLGIYIATQGPVKYINDAHPIIGIILFLALFLQPILGWLHHSNFKKFQQRTGFSYAHIWLGRIVIALGIINGGLGFRLAANTAWGPIVYGVVAGIVFLIYVVAIFIGERRRKRNAIAGPPKYDDAMRIPDGGSSPNSGRSMEMGNRGANGAPAAREFYGRRK</sequence>
<feature type="transmembrane region" description="Helical" evidence="8">
    <location>
        <begin position="395"/>
        <end position="416"/>
    </location>
</feature>
<evidence type="ECO:0000256" key="3">
    <source>
        <dbReference type="ARBA" id="ARBA00022692"/>
    </source>
</evidence>
<evidence type="ECO:0000256" key="1">
    <source>
        <dbReference type="ARBA" id="ARBA00004370"/>
    </source>
</evidence>